<dbReference type="Proteomes" id="UP001498398">
    <property type="component" value="Unassembled WGS sequence"/>
</dbReference>
<evidence type="ECO:0000313" key="1">
    <source>
        <dbReference type="EMBL" id="KAK7438592.1"/>
    </source>
</evidence>
<accession>A0ABR1IQJ0</accession>
<protein>
    <submittedName>
        <fullName evidence="1">Uncharacterized protein</fullName>
    </submittedName>
</protein>
<comment type="caution">
    <text evidence="1">The sequence shown here is derived from an EMBL/GenBank/DDBJ whole genome shotgun (WGS) entry which is preliminary data.</text>
</comment>
<dbReference type="EMBL" id="JBANRG010000078">
    <property type="protein sequence ID" value="KAK7438592.1"/>
    <property type="molecule type" value="Genomic_DNA"/>
</dbReference>
<evidence type="ECO:0000313" key="2">
    <source>
        <dbReference type="Proteomes" id="UP001498398"/>
    </source>
</evidence>
<proteinExistence type="predicted"/>
<gene>
    <name evidence="1" type="ORF">VKT23_017927</name>
</gene>
<reference evidence="1 2" key="1">
    <citation type="submission" date="2024-01" db="EMBL/GenBank/DDBJ databases">
        <title>A draft genome for the cacao thread blight pathogen Marasmiellus scandens.</title>
        <authorList>
            <person name="Baruah I.K."/>
            <person name="Leung J."/>
            <person name="Bukari Y."/>
            <person name="Amoako-Attah I."/>
            <person name="Meinhardt L.W."/>
            <person name="Bailey B.A."/>
            <person name="Cohen S.P."/>
        </authorList>
    </citation>
    <scope>NUCLEOTIDE SEQUENCE [LARGE SCALE GENOMIC DNA]</scope>
    <source>
        <strain evidence="1 2">GH-19</strain>
    </source>
</reference>
<sequence length="910" mass="103135">MATFSIDIGGILREVRLTIAQLKDSRVAEKEKKKAAQLLVYRALSVHPALDHMRPPTGVLADADWYTELRSPFTSGIFRKLGQNEHFMRTALLGDTGTRARIMMLLLWIIGHRLSEDQVGKLISTAVGDALKRDQSPDELLELTQLDSVNRVLVSLRKMIKTKLPLPPDRNPFQGRDYHPEDEDKPLPRSELWGYQLPEETQYEYDIRRNPTLLLQPLKDRVIIPQTKLTVLIIQWAACNFGLGKKVYSLQEVDPEAFWNADPPVSVDDDDDHLSVLTISSNDSFAFELYDGIEEAPYEEMWYDDPIEVWIHARFCSIYPMHGWAHKSLVRVLLFNAFSSSQCLPTLSQILDAVHVADRLCRLWTEDVWHYVEQFIIAYALLHWRETNQVKPWNPRPLFSEWSSEERSLMVIFADALKWDEEQSRTETEHPKAFAHIREFMVDPMSTCQGASDIITLPLIKAIDMPSGVNELPKLDPKACVCGECALIESQLPSNLEFFRHQYFSVTSSRPNNCDALAKTWEPALQAAEEWLDDLITRVECQFPLFPWAEETRTGPAVLEIANMMDISVGSILSDQQLLRLVVTLSIIRNDLPPAVPKPPGPFGLGYVVTLLWQADREDYRSEDDPTDNVIFANGGWLYDLVSTEGVSLLHSRENLNIVYHTTLPGKFSAICMPNFRSDHPAILPPRHSSVENYAQANPQSDIEIMTTIVLSNFKSDTFPLLSVSSKDFSAPRGALAALLRVELLERVIETIWKPNVKTGSPCEHRDFWGKMTHCSPSAIDVILCVLPPKGKTTDSSLAEELLHAVSDDEHRERLREKTAELARRVAPLLEVGSPLERDRACIVRCGVRDGPVDALIVLAASLKKSVYVLDHRECWDCALSRMQEQGRTIGIVIDIKNVTFCERCRPSFG</sequence>
<keyword evidence="2" id="KW-1185">Reference proteome</keyword>
<organism evidence="1 2">
    <name type="scientific">Marasmiellus scandens</name>
    <dbReference type="NCBI Taxonomy" id="2682957"/>
    <lineage>
        <taxon>Eukaryota</taxon>
        <taxon>Fungi</taxon>
        <taxon>Dikarya</taxon>
        <taxon>Basidiomycota</taxon>
        <taxon>Agaricomycotina</taxon>
        <taxon>Agaricomycetes</taxon>
        <taxon>Agaricomycetidae</taxon>
        <taxon>Agaricales</taxon>
        <taxon>Marasmiineae</taxon>
        <taxon>Omphalotaceae</taxon>
        <taxon>Marasmiellus</taxon>
    </lineage>
</organism>
<name>A0ABR1IQJ0_9AGAR</name>